<proteinExistence type="predicted"/>
<dbReference type="EMBL" id="PXYT01000029">
    <property type="protein sequence ID" value="PSR27105.1"/>
    <property type="molecule type" value="Genomic_DNA"/>
</dbReference>
<accession>A0A2T2WXZ2</accession>
<gene>
    <name evidence="1" type="ORF">C7B43_12305</name>
</gene>
<name>A0A2T2WXZ2_9FIRM</name>
<evidence type="ECO:0000313" key="2">
    <source>
        <dbReference type="Proteomes" id="UP000242699"/>
    </source>
</evidence>
<dbReference type="GO" id="GO:1901605">
    <property type="term" value="P:alpha-amino acid metabolic process"/>
    <property type="evidence" value="ECO:0007669"/>
    <property type="project" value="UniProtKB-ARBA"/>
</dbReference>
<dbReference type="SUPFAM" id="SSF53686">
    <property type="entry name" value="Tryptophan synthase beta subunit-like PLP-dependent enzymes"/>
    <property type="match status" value="1"/>
</dbReference>
<sequence>MARSTEESERYAESLAQERGSIFVPAFNDPEIIAGIALSCQNQSRPAWIIGVELSGAAALYMSLKAGHIVIDPPRKRGGLLKAQL</sequence>
<dbReference type="AlphaFoldDB" id="A0A2T2WXZ2"/>
<protein>
    <submittedName>
        <fullName evidence="1">Uncharacterized protein</fullName>
    </submittedName>
</protein>
<evidence type="ECO:0000313" key="1">
    <source>
        <dbReference type="EMBL" id="PSR27105.1"/>
    </source>
</evidence>
<organism evidence="1 2">
    <name type="scientific">Sulfobacillus benefaciens</name>
    <dbReference type="NCBI Taxonomy" id="453960"/>
    <lineage>
        <taxon>Bacteria</taxon>
        <taxon>Bacillati</taxon>
        <taxon>Bacillota</taxon>
        <taxon>Clostridia</taxon>
        <taxon>Eubacteriales</taxon>
        <taxon>Clostridiales Family XVII. Incertae Sedis</taxon>
        <taxon>Sulfobacillus</taxon>
    </lineage>
</organism>
<dbReference type="Proteomes" id="UP000242699">
    <property type="component" value="Unassembled WGS sequence"/>
</dbReference>
<reference evidence="1 2" key="1">
    <citation type="journal article" date="2014" name="BMC Genomics">
        <title>Comparison of environmental and isolate Sulfobacillus genomes reveals diverse carbon, sulfur, nitrogen, and hydrogen metabolisms.</title>
        <authorList>
            <person name="Justice N.B."/>
            <person name="Norman A."/>
            <person name="Brown C.T."/>
            <person name="Singh A."/>
            <person name="Thomas B.C."/>
            <person name="Banfield J.F."/>
        </authorList>
    </citation>
    <scope>NUCLEOTIDE SEQUENCE [LARGE SCALE GENOMIC DNA]</scope>
    <source>
        <strain evidence="1">AMDSBA1</strain>
    </source>
</reference>
<dbReference type="InterPro" id="IPR036052">
    <property type="entry name" value="TrpB-like_PALP_sf"/>
</dbReference>
<comment type="caution">
    <text evidence="1">The sequence shown here is derived from an EMBL/GenBank/DDBJ whole genome shotgun (WGS) entry which is preliminary data.</text>
</comment>